<feature type="region of interest" description="Disordered" evidence="1">
    <location>
        <begin position="161"/>
        <end position="189"/>
    </location>
</feature>
<reference evidence="4" key="1">
    <citation type="submission" date="2023-06" db="EMBL/GenBank/DDBJ databases">
        <title>Conoideocrella luteorostrata (Hypocreales: Clavicipitaceae), a potential biocontrol fungus for elongate hemlock scale in United States Christmas tree production areas.</title>
        <authorList>
            <person name="Barrett H."/>
            <person name="Lovett B."/>
            <person name="Macias A.M."/>
            <person name="Stajich J.E."/>
            <person name="Kasson M.T."/>
        </authorList>
    </citation>
    <scope>NUCLEOTIDE SEQUENCE</scope>
    <source>
        <strain evidence="4">ARSEF 14590</strain>
    </source>
</reference>
<comment type="caution">
    <text evidence="4">The sequence shown here is derived from an EMBL/GenBank/DDBJ whole genome shotgun (WGS) entry which is preliminary data.</text>
</comment>
<evidence type="ECO:0000313" key="4">
    <source>
        <dbReference type="EMBL" id="KAK2589658.1"/>
    </source>
</evidence>
<dbReference type="InterPro" id="IPR053137">
    <property type="entry name" value="NLR-like"/>
</dbReference>
<dbReference type="Gene3D" id="3.40.50.300">
    <property type="entry name" value="P-loop containing nucleotide triphosphate hydrolases"/>
    <property type="match status" value="1"/>
</dbReference>
<evidence type="ECO:0000313" key="5">
    <source>
        <dbReference type="Proteomes" id="UP001251528"/>
    </source>
</evidence>
<dbReference type="SUPFAM" id="SSF53167">
    <property type="entry name" value="Purine and uridine phosphorylases"/>
    <property type="match status" value="1"/>
</dbReference>
<dbReference type="PANTHER" id="PTHR46082">
    <property type="entry name" value="ATP/GTP-BINDING PROTEIN-RELATED"/>
    <property type="match status" value="1"/>
</dbReference>
<sequence>MDDYSLDTVVSWCRVKRVGITTCPLCASNGPLDSPELVDHVLSHTYDFALRALPWPLAARNKASTTIGTYCSLVSQDVTEEWEESISYQETRRLSWVKNLKLEEGTPDWRTDNDDIYPFATPQVWDNPGIQLSSLEKKMESAAKSDEFEDGVDYFADGGYFEDESADGSSEPQIDGNSRHSRQKEDQYSRPSCREDFEIAIICALILEYDAVALLFDEFWDEDGDEFGRAAGDDNTYTTGRIGNHNVVLALLPGMGKVSEAAAAANMRSTYVALRLVLLAGICGGAPHYNQYEILLGDVIISNTVIQYNFGRRYPDAFASKRDENIRTLLATFETDLGRDELRKTTAYFLRQLQKNAGNRQNKYKYPGTAEDKLFESGHRHKHRISPACICSHCHGRMDPVCAGALASSCNDLGCDERYLVKRNRLEARRQLEQGGKNEVQDPAIYAGTIASSDTIIKSGEDRDRIIQEEGIIAFQMEGAGVWEEVPHIMVKGVCDYADCHKNKKWQDFAAATAASALKAILERYNQTDKRQGPVVEELPCHFLVPFKRNRGFVGREAILSELLGRILPGTNKEDCQRTIIQGLGGVGKTQIALEAIYRLRNKRLDCSIFWVSAADVNTFENSYREIGRHIKIKGIDEEKADVKRLVKTALSDESIGSWLLVVDNADDTGLLFEPICLSDYLPFSRKGSILLTTRNQTVASRLGIQGASIITTAEMYDVEARFMLYQGLNPSQISNANSTERLLHILANLPLAIRQACAYMAENQISTSEYLNLCESKRDMIRLLGRDFDDPHQYKSIPNAVTTTWLTSFNHISKHDPPAAEYLKFMSLLAEKDIPKSLLPMEAIGTLEAYAFIAQREGQDSIDMHRLVRIAVQNWLEGKGELNVYVTSAIQRLNHAFPFPKHENKDIWIRYLPHAETALKFQVQHKGGKVEASLLNKVAHSYYLLGQYQKAEQVYWQALQLCREVLGKEHPDTLISMNNLASVLSDLGKDEEAEKMHRQTLQLKEKVLGKEHPSTLKSLDNLGEVLLKLEKWNELEQLNRQILLMHRRRADELADTTAKGESARQGAPVYAKKSE</sequence>
<dbReference type="InterPro" id="IPR019734">
    <property type="entry name" value="TPR_rpt"/>
</dbReference>
<dbReference type="Gene3D" id="1.25.40.10">
    <property type="entry name" value="Tetratricopeptide repeat domain"/>
    <property type="match status" value="1"/>
</dbReference>
<dbReference type="InterPro" id="IPR027417">
    <property type="entry name" value="P-loop_NTPase"/>
</dbReference>
<dbReference type="Pfam" id="PF00931">
    <property type="entry name" value="NB-ARC"/>
    <property type="match status" value="1"/>
</dbReference>
<dbReference type="SUPFAM" id="SSF48452">
    <property type="entry name" value="TPR-like"/>
    <property type="match status" value="1"/>
</dbReference>
<dbReference type="InterPro" id="IPR035994">
    <property type="entry name" value="Nucleoside_phosphorylase_sf"/>
</dbReference>
<keyword evidence="5" id="KW-1185">Reference proteome</keyword>
<evidence type="ECO:0000256" key="1">
    <source>
        <dbReference type="SAM" id="MobiDB-lite"/>
    </source>
</evidence>
<feature type="region of interest" description="Disordered" evidence="1">
    <location>
        <begin position="1054"/>
        <end position="1076"/>
    </location>
</feature>
<dbReference type="InterPro" id="IPR011990">
    <property type="entry name" value="TPR-like_helical_dom_sf"/>
</dbReference>
<feature type="domain" description="NB-ARC" evidence="2">
    <location>
        <begin position="573"/>
        <end position="706"/>
    </location>
</feature>
<proteinExistence type="predicted"/>
<dbReference type="InterPro" id="IPR000845">
    <property type="entry name" value="Nucleoside_phosphorylase_d"/>
</dbReference>
<protein>
    <recommendedName>
        <fullName evidence="6">NB-ARC domain-containing protein</fullName>
    </recommendedName>
</protein>
<dbReference type="GO" id="GO:0003824">
    <property type="term" value="F:catalytic activity"/>
    <property type="evidence" value="ECO:0007669"/>
    <property type="project" value="InterPro"/>
</dbReference>
<evidence type="ECO:0000259" key="3">
    <source>
        <dbReference type="Pfam" id="PF01048"/>
    </source>
</evidence>
<dbReference type="Proteomes" id="UP001251528">
    <property type="component" value="Unassembled WGS sequence"/>
</dbReference>
<dbReference type="Gene3D" id="3.40.50.1580">
    <property type="entry name" value="Nucleoside phosphorylase domain"/>
    <property type="match status" value="1"/>
</dbReference>
<evidence type="ECO:0000259" key="2">
    <source>
        <dbReference type="Pfam" id="PF00931"/>
    </source>
</evidence>
<dbReference type="SMART" id="SM00028">
    <property type="entry name" value="TPR"/>
    <property type="match status" value="2"/>
</dbReference>
<dbReference type="AlphaFoldDB" id="A0AAJ0CAR5"/>
<dbReference type="GO" id="GO:0043531">
    <property type="term" value="F:ADP binding"/>
    <property type="evidence" value="ECO:0007669"/>
    <property type="project" value="InterPro"/>
</dbReference>
<dbReference type="InterPro" id="IPR002182">
    <property type="entry name" value="NB-ARC"/>
</dbReference>
<name>A0AAJ0CAR5_9HYPO</name>
<dbReference type="EMBL" id="JASWJB010000587">
    <property type="protein sequence ID" value="KAK2589658.1"/>
    <property type="molecule type" value="Genomic_DNA"/>
</dbReference>
<evidence type="ECO:0008006" key="6">
    <source>
        <dbReference type="Google" id="ProtNLM"/>
    </source>
</evidence>
<dbReference type="GO" id="GO:0009116">
    <property type="term" value="P:nucleoside metabolic process"/>
    <property type="evidence" value="ECO:0007669"/>
    <property type="project" value="InterPro"/>
</dbReference>
<accession>A0AAJ0CAR5</accession>
<dbReference type="Pfam" id="PF13424">
    <property type="entry name" value="TPR_12"/>
    <property type="match status" value="1"/>
</dbReference>
<dbReference type="SUPFAM" id="SSF52540">
    <property type="entry name" value="P-loop containing nucleoside triphosphate hydrolases"/>
    <property type="match status" value="1"/>
</dbReference>
<dbReference type="PANTHER" id="PTHR46082:SF6">
    <property type="entry name" value="AAA+ ATPASE DOMAIN-CONTAINING PROTEIN-RELATED"/>
    <property type="match status" value="1"/>
</dbReference>
<gene>
    <name evidence="4" type="ORF">QQS21_012665</name>
</gene>
<feature type="domain" description="Nucleoside phosphorylase" evidence="3">
    <location>
        <begin position="199"/>
        <end position="315"/>
    </location>
</feature>
<dbReference type="Pfam" id="PF01048">
    <property type="entry name" value="PNP_UDP_1"/>
    <property type="match status" value="1"/>
</dbReference>
<organism evidence="4 5">
    <name type="scientific">Conoideocrella luteorostrata</name>
    <dbReference type="NCBI Taxonomy" id="1105319"/>
    <lineage>
        <taxon>Eukaryota</taxon>
        <taxon>Fungi</taxon>
        <taxon>Dikarya</taxon>
        <taxon>Ascomycota</taxon>
        <taxon>Pezizomycotina</taxon>
        <taxon>Sordariomycetes</taxon>
        <taxon>Hypocreomycetidae</taxon>
        <taxon>Hypocreales</taxon>
        <taxon>Clavicipitaceae</taxon>
        <taxon>Conoideocrella</taxon>
    </lineage>
</organism>
<feature type="compositionally biased region" description="Polar residues" evidence="1">
    <location>
        <begin position="167"/>
        <end position="176"/>
    </location>
</feature>